<keyword evidence="2" id="KW-0472">Membrane</keyword>
<evidence type="ECO:0000256" key="3">
    <source>
        <dbReference type="SAM" id="SignalP"/>
    </source>
</evidence>
<protein>
    <submittedName>
        <fullName evidence="4">Uncharacterized protein</fullName>
    </submittedName>
</protein>
<proteinExistence type="predicted"/>
<reference evidence="4 5" key="1">
    <citation type="journal article" date="2010" name="Nature">
        <title>The Ectocarpus genome and the independent evolution of multicellularity in brown algae.</title>
        <authorList>
            <person name="Cock J.M."/>
            <person name="Sterck L."/>
            <person name="Rouze P."/>
            <person name="Scornet D."/>
            <person name="Allen A.E."/>
            <person name="Amoutzias G."/>
            <person name="Anthouard V."/>
            <person name="Artiguenave F."/>
            <person name="Aury J.M."/>
            <person name="Badger J.H."/>
            <person name="Beszteri B."/>
            <person name="Billiau K."/>
            <person name="Bonnet E."/>
            <person name="Bothwell J.H."/>
            <person name="Bowler C."/>
            <person name="Boyen C."/>
            <person name="Brownlee C."/>
            <person name="Carrano C.J."/>
            <person name="Charrier B."/>
            <person name="Cho G.Y."/>
            <person name="Coelho S.M."/>
            <person name="Collen J."/>
            <person name="Corre E."/>
            <person name="Da Silva C."/>
            <person name="Delage L."/>
            <person name="Delaroque N."/>
            <person name="Dittami S.M."/>
            <person name="Doulbeau S."/>
            <person name="Elias M."/>
            <person name="Farnham G."/>
            <person name="Gachon C.M."/>
            <person name="Gschloessl B."/>
            <person name="Heesch S."/>
            <person name="Jabbari K."/>
            <person name="Jubin C."/>
            <person name="Kawai H."/>
            <person name="Kimura K."/>
            <person name="Kloareg B."/>
            <person name="Kupper F.C."/>
            <person name="Lang D."/>
            <person name="Le Bail A."/>
            <person name="Leblanc C."/>
            <person name="Lerouge P."/>
            <person name="Lohr M."/>
            <person name="Lopez P.J."/>
            <person name="Martens C."/>
            <person name="Maumus F."/>
            <person name="Michel G."/>
            <person name="Miranda-Saavedra D."/>
            <person name="Morales J."/>
            <person name="Moreau H."/>
            <person name="Motomura T."/>
            <person name="Nagasato C."/>
            <person name="Napoli C.A."/>
            <person name="Nelson D.R."/>
            <person name="Nyvall-Collen P."/>
            <person name="Peters A.F."/>
            <person name="Pommier C."/>
            <person name="Potin P."/>
            <person name="Poulain J."/>
            <person name="Quesneville H."/>
            <person name="Read B."/>
            <person name="Rensing S.A."/>
            <person name="Ritter A."/>
            <person name="Rousvoal S."/>
            <person name="Samanta M."/>
            <person name="Samson G."/>
            <person name="Schroeder D.C."/>
            <person name="Segurens B."/>
            <person name="Strittmatter M."/>
            <person name="Tonon T."/>
            <person name="Tregear J.W."/>
            <person name="Valentin K."/>
            <person name="von Dassow P."/>
            <person name="Yamagishi T."/>
            <person name="Van de Peer Y."/>
            <person name="Wincker P."/>
        </authorList>
    </citation>
    <scope>NUCLEOTIDE SEQUENCE [LARGE SCALE GENOMIC DNA]</scope>
    <source>
        <strain evidence="5">Ec32 / CCAP1310/4</strain>
    </source>
</reference>
<gene>
    <name evidence="4" type="ORF">Esi_0003_0019</name>
</gene>
<feature type="compositionally biased region" description="Low complexity" evidence="1">
    <location>
        <begin position="74"/>
        <end position="83"/>
    </location>
</feature>
<feature type="chain" id="PRO_5003095822" evidence="3">
    <location>
        <begin position="19"/>
        <end position="375"/>
    </location>
</feature>
<keyword evidence="2" id="KW-0812">Transmembrane</keyword>
<feature type="compositionally biased region" description="Basic residues" evidence="1">
    <location>
        <begin position="84"/>
        <end position="93"/>
    </location>
</feature>
<keyword evidence="2" id="KW-1133">Transmembrane helix</keyword>
<dbReference type="EMBL" id="FN648486">
    <property type="protein sequence ID" value="CBJ25457.1"/>
    <property type="molecule type" value="Genomic_DNA"/>
</dbReference>
<evidence type="ECO:0000256" key="2">
    <source>
        <dbReference type="SAM" id="Phobius"/>
    </source>
</evidence>
<dbReference type="AlphaFoldDB" id="D7FVT7"/>
<dbReference type="Proteomes" id="UP000002630">
    <property type="component" value="Linkage Group LG02"/>
</dbReference>
<feature type="region of interest" description="Disordered" evidence="1">
    <location>
        <begin position="240"/>
        <end position="263"/>
    </location>
</feature>
<feature type="compositionally biased region" description="Low complexity" evidence="1">
    <location>
        <begin position="146"/>
        <end position="159"/>
    </location>
</feature>
<feature type="compositionally biased region" description="Pro residues" evidence="1">
    <location>
        <begin position="134"/>
        <end position="145"/>
    </location>
</feature>
<feature type="compositionally biased region" description="Low complexity" evidence="1">
    <location>
        <begin position="24"/>
        <end position="44"/>
    </location>
</feature>
<feature type="transmembrane region" description="Helical" evidence="2">
    <location>
        <begin position="306"/>
        <end position="326"/>
    </location>
</feature>
<accession>D7FVT7</accession>
<keyword evidence="5" id="KW-1185">Reference proteome</keyword>
<evidence type="ECO:0000313" key="4">
    <source>
        <dbReference type="EMBL" id="CBJ25457.1"/>
    </source>
</evidence>
<dbReference type="EMBL" id="FN649727">
    <property type="protein sequence ID" value="CBJ25457.1"/>
    <property type="molecule type" value="Genomic_DNA"/>
</dbReference>
<dbReference type="OrthoDB" id="198634at2759"/>
<name>D7FVT7_ECTSI</name>
<feature type="signal peptide" evidence="3">
    <location>
        <begin position="1"/>
        <end position="18"/>
    </location>
</feature>
<organism evidence="4 5">
    <name type="scientific">Ectocarpus siliculosus</name>
    <name type="common">Brown alga</name>
    <name type="synonym">Conferva siliculosa</name>
    <dbReference type="NCBI Taxonomy" id="2880"/>
    <lineage>
        <taxon>Eukaryota</taxon>
        <taxon>Sar</taxon>
        <taxon>Stramenopiles</taxon>
        <taxon>Ochrophyta</taxon>
        <taxon>PX clade</taxon>
        <taxon>Phaeophyceae</taxon>
        <taxon>Ectocarpales</taxon>
        <taxon>Ectocarpaceae</taxon>
        <taxon>Ectocarpus</taxon>
    </lineage>
</organism>
<sequence length="375" mass="38181">MTMIRGLVGLSFICTAAGFAGPISTRSRATGSSSSSTSFKSSARQQGPQLMKGWRSSRQRTTTCMTAQQEGDASEAAPAAPAPRLKRVRRRRKDGGTSVAVAGEDEGKASTSVVEEQAPPPASPPVAAASQVVSPPPAAVAPPAVPVAAEQVQQQQRAAAVEEEAPRSVGGTKGTKVRVVDSSDDDMSEKLAGVASAASGAAGGAASAVGGAAKSAMGAAMSMLGQGGAPAADEFDIDSMPAPGERGQARRAGKRTTPGKTASELADLGADIERFRRAENRQPETAGESIASGAKDIISTIISIDFFVVIAFMLWFIAGVVSSYGFSNTFLLDQFNDKWTPVVQPALGVLMGGTIAGGVVSKLGGSGNDEDDNRP</sequence>
<evidence type="ECO:0000313" key="5">
    <source>
        <dbReference type="Proteomes" id="UP000002630"/>
    </source>
</evidence>
<keyword evidence="3" id="KW-0732">Signal</keyword>
<feature type="region of interest" description="Disordered" evidence="1">
    <location>
        <begin position="23"/>
        <end position="185"/>
    </location>
</feature>
<feature type="compositionally biased region" description="Polar residues" evidence="1">
    <location>
        <begin position="59"/>
        <end position="71"/>
    </location>
</feature>
<evidence type="ECO:0000256" key="1">
    <source>
        <dbReference type="SAM" id="MobiDB-lite"/>
    </source>
</evidence>
<dbReference type="InParanoid" id="D7FVT7"/>